<sequence>MLGERRNYCQTSKIIGHIPIGKVSFIEDKEGLFFFFLWMEKKRDLRPLIARRTSLSTMKSLDAKVQIFLEDNSLVFPGYGKKGLELKKIAIPTVESEGISDKMPKTSNKLLEALSDDDEVPFVDDVDGDPNWEDF</sequence>
<organism evidence="1 2">
    <name type="scientific">Nephila pilipes</name>
    <name type="common">Giant wood spider</name>
    <name type="synonym">Nephila maculata</name>
    <dbReference type="NCBI Taxonomy" id="299642"/>
    <lineage>
        <taxon>Eukaryota</taxon>
        <taxon>Metazoa</taxon>
        <taxon>Ecdysozoa</taxon>
        <taxon>Arthropoda</taxon>
        <taxon>Chelicerata</taxon>
        <taxon>Arachnida</taxon>
        <taxon>Araneae</taxon>
        <taxon>Araneomorphae</taxon>
        <taxon>Entelegynae</taxon>
        <taxon>Araneoidea</taxon>
        <taxon>Nephilidae</taxon>
        <taxon>Nephila</taxon>
    </lineage>
</organism>
<evidence type="ECO:0000313" key="1">
    <source>
        <dbReference type="EMBL" id="GFT34253.1"/>
    </source>
</evidence>
<gene>
    <name evidence="1" type="ORF">NPIL_163261</name>
</gene>
<accession>A0A8X6NU34</accession>
<reference evidence="1" key="1">
    <citation type="submission" date="2020-08" db="EMBL/GenBank/DDBJ databases">
        <title>Multicomponent nature underlies the extraordinary mechanical properties of spider dragline silk.</title>
        <authorList>
            <person name="Kono N."/>
            <person name="Nakamura H."/>
            <person name="Mori M."/>
            <person name="Yoshida Y."/>
            <person name="Ohtoshi R."/>
            <person name="Malay A.D."/>
            <person name="Moran D.A.P."/>
            <person name="Tomita M."/>
            <person name="Numata K."/>
            <person name="Arakawa K."/>
        </authorList>
    </citation>
    <scope>NUCLEOTIDE SEQUENCE</scope>
</reference>
<dbReference type="EMBL" id="BMAW01013471">
    <property type="protein sequence ID" value="GFT34253.1"/>
    <property type="molecule type" value="Genomic_DNA"/>
</dbReference>
<comment type="caution">
    <text evidence="1">The sequence shown here is derived from an EMBL/GenBank/DDBJ whole genome shotgun (WGS) entry which is preliminary data.</text>
</comment>
<keyword evidence="2" id="KW-1185">Reference proteome</keyword>
<protein>
    <submittedName>
        <fullName evidence="1">Uncharacterized protein</fullName>
    </submittedName>
</protein>
<dbReference type="Proteomes" id="UP000887013">
    <property type="component" value="Unassembled WGS sequence"/>
</dbReference>
<name>A0A8X6NU34_NEPPI</name>
<dbReference type="AlphaFoldDB" id="A0A8X6NU34"/>
<evidence type="ECO:0000313" key="2">
    <source>
        <dbReference type="Proteomes" id="UP000887013"/>
    </source>
</evidence>
<proteinExistence type="predicted"/>